<dbReference type="InterPro" id="IPR025558">
    <property type="entry name" value="DUF4283"/>
</dbReference>
<organism evidence="3 4">
    <name type="scientific">Castilleja foliolosa</name>
    <dbReference type="NCBI Taxonomy" id="1961234"/>
    <lineage>
        <taxon>Eukaryota</taxon>
        <taxon>Viridiplantae</taxon>
        <taxon>Streptophyta</taxon>
        <taxon>Embryophyta</taxon>
        <taxon>Tracheophyta</taxon>
        <taxon>Spermatophyta</taxon>
        <taxon>Magnoliopsida</taxon>
        <taxon>eudicotyledons</taxon>
        <taxon>Gunneridae</taxon>
        <taxon>Pentapetalae</taxon>
        <taxon>asterids</taxon>
        <taxon>lamiids</taxon>
        <taxon>Lamiales</taxon>
        <taxon>Orobanchaceae</taxon>
        <taxon>Pedicularideae</taxon>
        <taxon>Castillejinae</taxon>
        <taxon>Castilleja</taxon>
    </lineage>
</organism>
<evidence type="ECO:0000313" key="4">
    <source>
        <dbReference type="Proteomes" id="UP001632038"/>
    </source>
</evidence>
<keyword evidence="1" id="KW-0479">Metal-binding</keyword>
<dbReference type="Proteomes" id="UP001632038">
    <property type="component" value="Unassembled WGS sequence"/>
</dbReference>
<sequence length="353" mass="40049">METNNNNNDIEGLNLEVVNLPNSPNENNQNIETEGTLITRIIAPKPLNLNAFKSTILRAWNITGKISANSLGDNMMAFIFSEEKDLEKVMNLSWTFRDHQLVIARWPPDKSLAEINLHKTIFWVHFFGVQVKFINQENAEKMGNEIGTFIKTDLHSSAQRWKKSLRIQVEIDVTKPLSSSLMFALTDQRKIPLEIRLNDFCHTCGKIGHKSKFCGDRKELSNEGHSSGGNFGPWMKFENQLVRNTNFERHFNVGSEIGGLEKDRNSGIKLSEIGILAGKWRETETKGGGTSATPKNWMNSGVNITDTTAHVVQLQTVDNPISFLQKENLEENQQKMSDKIPLLLKKQICLKRM</sequence>
<dbReference type="PANTHER" id="PTHR31286">
    <property type="entry name" value="GLYCINE-RICH CELL WALL STRUCTURAL PROTEIN 1.8-LIKE"/>
    <property type="match status" value="1"/>
</dbReference>
<evidence type="ECO:0000259" key="2">
    <source>
        <dbReference type="PROSITE" id="PS50158"/>
    </source>
</evidence>
<protein>
    <recommendedName>
        <fullName evidence="2">CCHC-type domain-containing protein</fullName>
    </recommendedName>
</protein>
<proteinExistence type="predicted"/>
<keyword evidence="1" id="KW-0862">Zinc</keyword>
<keyword evidence="1" id="KW-0863">Zinc-finger</keyword>
<accession>A0ABD3E8H3</accession>
<reference evidence="4" key="1">
    <citation type="journal article" date="2024" name="IScience">
        <title>Strigolactones Initiate the Formation of Haustorium-like Structures in Castilleja.</title>
        <authorList>
            <person name="Buerger M."/>
            <person name="Peterson D."/>
            <person name="Chory J."/>
        </authorList>
    </citation>
    <scope>NUCLEOTIDE SEQUENCE [LARGE SCALE GENOMIC DNA]</scope>
</reference>
<feature type="domain" description="CCHC-type" evidence="2">
    <location>
        <begin position="201"/>
        <end position="214"/>
    </location>
</feature>
<name>A0ABD3E8H3_9LAMI</name>
<dbReference type="InterPro" id="IPR001878">
    <property type="entry name" value="Znf_CCHC"/>
</dbReference>
<dbReference type="Pfam" id="PF14111">
    <property type="entry name" value="DUF4283"/>
    <property type="match status" value="1"/>
</dbReference>
<dbReference type="GO" id="GO:0008270">
    <property type="term" value="F:zinc ion binding"/>
    <property type="evidence" value="ECO:0007669"/>
    <property type="project" value="UniProtKB-KW"/>
</dbReference>
<comment type="caution">
    <text evidence="3">The sequence shown here is derived from an EMBL/GenBank/DDBJ whole genome shotgun (WGS) entry which is preliminary data.</text>
</comment>
<keyword evidence="4" id="KW-1185">Reference proteome</keyword>
<dbReference type="PROSITE" id="PS50158">
    <property type="entry name" value="ZF_CCHC"/>
    <property type="match status" value="1"/>
</dbReference>
<evidence type="ECO:0000313" key="3">
    <source>
        <dbReference type="EMBL" id="KAL3649384.1"/>
    </source>
</evidence>
<dbReference type="AlphaFoldDB" id="A0ABD3E8H3"/>
<evidence type="ECO:0000256" key="1">
    <source>
        <dbReference type="PROSITE-ProRule" id="PRU00047"/>
    </source>
</evidence>
<dbReference type="PANTHER" id="PTHR31286:SF178">
    <property type="entry name" value="DUF4283 DOMAIN-CONTAINING PROTEIN"/>
    <property type="match status" value="1"/>
</dbReference>
<dbReference type="InterPro" id="IPR040256">
    <property type="entry name" value="At4g02000-like"/>
</dbReference>
<dbReference type="EMBL" id="JAVIJP010000007">
    <property type="protein sequence ID" value="KAL3649384.1"/>
    <property type="molecule type" value="Genomic_DNA"/>
</dbReference>
<gene>
    <name evidence="3" type="ORF">CASFOL_005787</name>
</gene>